<reference evidence="1 2" key="1">
    <citation type="journal article" date="2020" name="Microb. Genom.">
        <title>Genetic diversity of clinical and environmental Mucorales isolates obtained from an investigation of mucormycosis cases among solid organ transplant recipients.</title>
        <authorList>
            <person name="Nguyen M.H."/>
            <person name="Kaul D."/>
            <person name="Muto C."/>
            <person name="Cheng S.J."/>
            <person name="Richter R.A."/>
            <person name="Bruno V.M."/>
            <person name="Liu G."/>
            <person name="Beyhan S."/>
            <person name="Sundermann A.J."/>
            <person name="Mounaud S."/>
            <person name="Pasculle A.W."/>
            <person name="Nierman W.C."/>
            <person name="Driscoll E."/>
            <person name="Cumbie R."/>
            <person name="Clancy C.J."/>
            <person name="Dupont C.L."/>
        </authorList>
    </citation>
    <scope>NUCLEOTIDE SEQUENCE [LARGE SCALE GENOMIC DNA]</scope>
    <source>
        <strain evidence="1 2">GL24</strain>
    </source>
</reference>
<protein>
    <submittedName>
        <fullName evidence="1">Uncharacterized protein</fullName>
    </submittedName>
</protein>
<name>A0A9P7BYC4_9FUNG</name>
<comment type="caution">
    <text evidence="1">The sequence shown here is derived from an EMBL/GenBank/DDBJ whole genome shotgun (WGS) entry which is preliminary data.</text>
</comment>
<dbReference type="AlphaFoldDB" id="A0A9P7BYC4"/>
<proteinExistence type="predicted"/>
<evidence type="ECO:0000313" key="1">
    <source>
        <dbReference type="EMBL" id="KAG1525433.1"/>
    </source>
</evidence>
<accession>A0A9P7BYC4</accession>
<keyword evidence="2" id="KW-1185">Reference proteome</keyword>
<evidence type="ECO:0000313" key="2">
    <source>
        <dbReference type="Proteomes" id="UP000740926"/>
    </source>
</evidence>
<sequence length="91" mass="8753">MAGTGAVDQGVAVAVVAALADQRQADGLVDLPVEAGVGHVLCRCGACDRASLVGAAGLLALGPGVVAAQLQGVEQVDVAGQFRAAGFGQIG</sequence>
<dbReference type="EMBL" id="JAANIU010018360">
    <property type="protein sequence ID" value="KAG1525433.1"/>
    <property type="molecule type" value="Genomic_DNA"/>
</dbReference>
<organism evidence="1 2">
    <name type="scientific">Rhizopus delemar</name>
    <dbReference type="NCBI Taxonomy" id="936053"/>
    <lineage>
        <taxon>Eukaryota</taxon>
        <taxon>Fungi</taxon>
        <taxon>Fungi incertae sedis</taxon>
        <taxon>Mucoromycota</taxon>
        <taxon>Mucoromycotina</taxon>
        <taxon>Mucoromycetes</taxon>
        <taxon>Mucorales</taxon>
        <taxon>Mucorineae</taxon>
        <taxon>Rhizopodaceae</taxon>
        <taxon>Rhizopus</taxon>
    </lineage>
</organism>
<dbReference type="Proteomes" id="UP000740926">
    <property type="component" value="Unassembled WGS sequence"/>
</dbReference>
<gene>
    <name evidence="1" type="ORF">G6F50_018455</name>
</gene>